<accession>A0A0G0JVM6</accession>
<dbReference type="Pfam" id="PF11303">
    <property type="entry name" value="DUF3105"/>
    <property type="match status" value="1"/>
</dbReference>
<feature type="region of interest" description="Disordered" evidence="1">
    <location>
        <begin position="51"/>
        <end position="88"/>
    </location>
</feature>
<keyword evidence="2" id="KW-1133">Transmembrane helix</keyword>
<dbReference type="EMBL" id="LBUP01000001">
    <property type="protein sequence ID" value="KKQ67125.1"/>
    <property type="molecule type" value="Genomic_DNA"/>
</dbReference>
<keyword evidence="2" id="KW-0472">Membrane</keyword>
<dbReference type="Proteomes" id="UP000034235">
    <property type="component" value="Unassembled WGS sequence"/>
</dbReference>
<name>A0A0G0JVM6_9BACT</name>
<comment type="caution">
    <text evidence="3">The sequence shown here is derived from an EMBL/GenBank/DDBJ whole genome shotgun (WGS) entry which is preliminary data.</text>
</comment>
<sequence length="194" mass="20981">MTTETKVIIGAVIATVILLGGGIWFLSIQGAKEQTKLSKSLIGEAIANQGANHVPEGTKEEYSTNPPTSGPHYANSQPAGIYDKPAPDGNLIHSMEHGAVILWYKPSDNTDNQAAEGTKSAKKSALSSQDIERLKQIFKSVSVSKKIMVPRDSLDVPVALTSWGRLLKLQTIDEAQIRTFMETNEDRGPEKAPL</sequence>
<evidence type="ECO:0008006" key="5">
    <source>
        <dbReference type="Google" id="ProtNLM"/>
    </source>
</evidence>
<keyword evidence="2" id="KW-0812">Transmembrane</keyword>
<organism evidence="3 4">
    <name type="scientific">Candidatus Daviesbacteria bacterium GW2011_GWA2_38_24</name>
    <dbReference type="NCBI Taxonomy" id="1618422"/>
    <lineage>
        <taxon>Bacteria</taxon>
        <taxon>Candidatus Daviesiibacteriota</taxon>
    </lineage>
</organism>
<reference evidence="3 4" key="1">
    <citation type="journal article" date="2015" name="Nature">
        <title>rRNA introns, odd ribosomes, and small enigmatic genomes across a large radiation of phyla.</title>
        <authorList>
            <person name="Brown C.T."/>
            <person name="Hug L.A."/>
            <person name="Thomas B.C."/>
            <person name="Sharon I."/>
            <person name="Castelle C.J."/>
            <person name="Singh A."/>
            <person name="Wilkins M.J."/>
            <person name="Williams K.H."/>
            <person name="Banfield J.F."/>
        </authorList>
    </citation>
    <scope>NUCLEOTIDE SEQUENCE [LARGE SCALE GENOMIC DNA]</scope>
</reference>
<evidence type="ECO:0000256" key="1">
    <source>
        <dbReference type="SAM" id="MobiDB-lite"/>
    </source>
</evidence>
<evidence type="ECO:0000313" key="3">
    <source>
        <dbReference type="EMBL" id="KKQ67125.1"/>
    </source>
</evidence>
<gene>
    <name evidence="3" type="ORF">US86_C0001G0052</name>
</gene>
<dbReference type="AlphaFoldDB" id="A0A0G0JVM6"/>
<protein>
    <recommendedName>
        <fullName evidence="5">DUF3105 domain-containing protein</fullName>
    </recommendedName>
</protein>
<evidence type="ECO:0000256" key="2">
    <source>
        <dbReference type="SAM" id="Phobius"/>
    </source>
</evidence>
<dbReference type="InterPro" id="IPR021454">
    <property type="entry name" value="DUF3105"/>
</dbReference>
<feature type="transmembrane region" description="Helical" evidence="2">
    <location>
        <begin position="7"/>
        <end position="26"/>
    </location>
</feature>
<proteinExistence type="predicted"/>
<evidence type="ECO:0000313" key="4">
    <source>
        <dbReference type="Proteomes" id="UP000034235"/>
    </source>
</evidence>